<dbReference type="Pfam" id="PF01370">
    <property type="entry name" value="Epimerase"/>
    <property type="match status" value="1"/>
</dbReference>
<dbReference type="InterPro" id="IPR050177">
    <property type="entry name" value="Lipid_A_modif_metabolic_enz"/>
</dbReference>
<dbReference type="AlphaFoldDB" id="A0A6B0YZD2"/>
<reference evidence="2" key="1">
    <citation type="submission" date="2019-09" db="EMBL/GenBank/DDBJ databases">
        <title>Characterisation of the sponge microbiome using genome-centric metagenomics.</title>
        <authorList>
            <person name="Engelberts J.P."/>
            <person name="Robbins S.J."/>
            <person name="De Goeij J.M."/>
            <person name="Aranda M."/>
            <person name="Bell S.C."/>
            <person name="Webster N.S."/>
        </authorList>
    </citation>
    <scope>NUCLEOTIDE SEQUENCE</scope>
    <source>
        <strain evidence="2">SB0664_bin_27</strain>
    </source>
</reference>
<gene>
    <name evidence="2" type="ORF">F4Y42_15120</name>
</gene>
<comment type="caution">
    <text evidence="2">The sequence shown here is derived from an EMBL/GenBank/DDBJ whole genome shotgun (WGS) entry which is preliminary data.</text>
</comment>
<feature type="domain" description="NAD-dependent epimerase/dehydratase" evidence="1">
    <location>
        <begin position="7"/>
        <end position="193"/>
    </location>
</feature>
<proteinExistence type="predicted"/>
<dbReference type="PANTHER" id="PTHR43245">
    <property type="entry name" value="BIFUNCTIONAL POLYMYXIN RESISTANCE PROTEIN ARNA"/>
    <property type="match status" value="1"/>
</dbReference>
<name>A0A6B0YZD2_9CHLR</name>
<sequence length="315" mass="33688">MSSSRSVAVTGGLGNLGTKLMLHLARTSPCTRLVGLDVRAPSSEQLKALQDAAAQNTTGSAPAIELLECDLTDLHDRRWRDALQRVQAVVHFAALNPYPDASWDDAAVSIDMTLNVALAAAESPAVERFVFATSNHVMGRYKDNPLAATVGPGTLTPESPLGVGTVWAETDPPLDATAYSTTKMVGERICRVLGTHSSGSTTFVSARIGWCQPGANRPETLDATGDPGIQIGGAETHPDPEGYRRAENWFRLMWLSNRDFVHLFDRAINADAGAWPAPAIVVNGMSDNTGMAWSLDEARRYLGYQPSDDVNAGGQ</sequence>
<dbReference type="SUPFAM" id="SSF51735">
    <property type="entry name" value="NAD(P)-binding Rossmann-fold domains"/>
    <property type="match status" value="1"/>
</dbReference>
<dbReference type="InterPro" id="IPR036291">
    <property type="entry name" value="NAD(P)-bd_dom_sf"/>
</dbReference>
<dbReference type="Gene3D" id="3.40.50.720">
    <property type="entry name" value="NAD(P)-binding Rossmann-like Domain"/>
    <property type="match status" value="1"/>
</dbReference>
<protein>
    <submittedName>
        <fullName evidence="2">NAD(P)-dependent oxidoreductase</fullName>
    </submittedName>
</protein>
<accession>A0A6B0YZD2</accession>
<organism evidence="2">
    <name type="scientific">Caldilineaceae bacterium SB0664_bin_27</name>
    <dbReference type="NCBI Taxonomy" id="2605260"/>
    <lineage>
        <taxon>Bacteria</taxon>
        <taxon>Bacillati</taxon>
        <taxon>Chloroflexota</taxon>
        <taxon>Caldilineae</taxon>
        <taxon>Caldilineales</taxon>
        <taxon>Caldilineaceae</taxon>
    </lineage>
</organism>
<dbReference type="EMBL" id="VXRG01000126">
    <property type="protein sequence ID" value="MXY94768.1"/>
    <property type="molecule type" value="Genomic_DNA"/>
</dbReference>
<dbReference type="InterPro" id="IPR001509">
    <property type="entry name" value="Epimerase_deHydtase"/>
</dbReference>
<evidence type="ECO:0000259" key="1">
    <source>
        <dbReference type="Pfam" id="PF01370"/>
    </source>
</evidence>
<evidence type="ECO:0000313" key="2">
    <source>
        <dbReference type="EMBL" id="MXY94768.1"/>
    </source>
</evidence>